<name>A0A2P2NY18_RHIMU</name>
<organism evidence="1">
    <name type="scientific">Rhizophora mucronata</name>
    <name type="common">Asiatic mangrove</name>
    <dbReference type="NCBI Taxonomy" id="61149"/>
    <lineage>
        <taxon>Eukaryota</taxon>
        <taxon>Viridiplantae</taxon>
        <taxon>Streptophyta</taxon>
        <taxon>Embryophyta</taxon>
        <taxon>Tracheophyta</taxon>
        <taxon>Spermatophyta</taxon>
        <taxon>Magnoliopsida</taxon>
        <taxon>eudicotyledons</taxon>
        <taxon>Gunneridae</taxon>
        <taxon>Pentapetalae</taxon>
        <taxon>rosids</taxon>
        <taxon>fabids</taxon>
        <taxon>Malpighiales</taxon>
        <taxon>Rhizophoraceae</taxon>
        <taxon>Rhizophora</taxon>
    </lineage>
</organism>
<protein>
    <submittedName>
        <fullName evidence="1">Uncharacterized protein</fullName>
    </submittedName>
</protein>
<sequence length="38" mass="4341">MYVALSVLQRDFQQLKSIGVILPLHQGLFTSCMIRGYN</sequence>
<dbReference type="AlphaFoldDB" id="A0A2P2NY18"/>
<proteinExistence type="predicted"/>
<dbReference type="EMBL" id="GGEC01066932">
    <property type="protein sequence ID" value="MBX47416.1"/>
    <property type="molecule type" value="Transcribed_RNA"/>
</dbReference>
<accession>A0A2P2NY18</accession>
<reference evidence="1" key="1">
    <citation type="submission" date="2018-02" db="EMBL/GenBank/DDBJ databases">
        <title>Rhizophora mucronata_Transcriptome.</title>
        <authorList>
            <person name="Meera S.P."/>
            <person name="Sreeshan A."/>
            <person name="Augustine A."/>
        </authorList>
    </citation>
    <scope>NUCLEOTIDE SEQUENCE</scope>
    <source>
        <tissue evidence="1">Leaf</tissue>
    </source>
</reference>
<evidence type="ECO:0000313" key="1">
    <source>
        <dbReference type="EMBL" id="MBX47416.1"/>
    </source>
</evidence>